<evidence type="ECO:0000313" key="2">
    <source>
        <dbReference type="Proteomes" id="UP000604473"/>
    </source>
</evidence>
<proteinExistence type="predicted"/>
<protein>
    <submittedName>
        <fullName evidence="1">Uncharacterized protein</fullName>
    </submittedName>
</protein>
<dbReference type="EMBL" id="JAESJJ010000040">
    <property type="protein sequence ID" value="MBL3610972.1"/>
    <property type="molecule type" value="Genomic_DNA"/>
</dbReference>
<keyword evidence="2" id="KW-1185">Reference proteome</keyword>
<organism evidence="1 2">
    <name type="scientific">Rhodovulum sulfidophilum</name>
    <name type="common">Rhodobacter sulfidophilus</name>
    <dbReference type="NCBI Taxonomy" id="35806"/>
    <lineage>
        <taxon>Bacteria</taxon>
        <taxon>Pseudomonadati</taxon>
        <taxon>Pseudomonadota</taxon>
        <taxon>Alphaproteobacteria</taxon>
        <taxon>Rhodobacterales</taxon>
        <taxon>Paracoccaceae</taxon>
        <taxon>Rhodovulum</taxon>
    </lineage>
</organism>
<name>A0ABS1RZL2_RHOSU</name>
<comment type="caution">
    <text evidence="1">The sequence shown here is derived from an EMBL/GenBank/DDBJ whole genome shotgun (WGS) entry which is preliminary data.</text>
</comment>
<dbReference type="RefSeq" id="WP_202250476.1">
    <property type="nucleotide sequence ID" value="NZ_JAESJJ010000040.1"/>
</dbReference>
<sequence>MQITDRKSAEAWLKDQPHPVQVVFAARCTPRALPAIMLVSNAVLRESALPVLRATLTSAVAGICPTPAAMRSDADAAAEAKAAPPVCRRRRPFRRNLLRRRRCHFEWRGQADGSVTPAALPEGLARQYEKLRSFWKEGAPVWTFWQNWYEDMLAGRPVDWDFLRQVVLLPDEDCKAGPARIASLIRGNSYRLTFEACPPGRA</sequence>
<reference evidence="1 2" key="1">
    <citation type="submission" date="2021-01" db="EMBL/GenBank/DDBJ databases">
        <title>Draft genomes of Rhodovulum sulfidophilum.</title>
        <authorList>
            <person name="Guzman M.S."/>
        </authorList>
    </citation>
    <scope>NUCLEOTIDE SEQUENCE [LARGE SCALE GENOMIC DNA]</scope>
    <source>
        <strain evidence="1 2">AB35</strain>
    </source>
</reference>
<accession>A0ABS1RZL2</accession>
<gene>
    <name evidence="1" type="ORF">JMM60_19685</name>
</gene>
<dbReference type="Proteomes" id="UP000604473">
    <property type="component" value="Unassembled WGS sequence"/>
</dbReference>
<evidence type="ECO:0000313" key="1">
    <source>
        <dbReference type="EMBL" id="MBL3610972.1"/>
    </source>
</evidence>